<accession>A0A0R2PPR2</accession>
<dbReference type="AlphaFoldDB" id="A0A0R2PPR2"/>
<feature type="transmembrane region" description="Helical" evidence="1">
    <location>
        <begin position="6"/>
        <end position="26"/>
    </location>
</feature>
<protein>
    <recommendedName>
        <fullName evidence="2">Rhodanese domain-containing protein</fullName>
    </recommendedName>
</protein>
<proteinExistence type="predicted"/>
<dbReference type="SUPFAM" id="SSF52821">
    <property type="entry name" value="Rhodanese/Cell cycle control phosphatase"/>
    <property type="match status" value="1"/>
</dbReference>
<keyword evidence="1" id="KW-0812">Transmembrane</keyword>
<evidence type="ECO:0000256" key="1">
    <source>
        <dbReference type="SAM" id="Phobius"/>
    </source>
</evidence>
<comment type="caution">
    <text evidence="3">The sequence shown here is derived from an EMBL/GenBank/DDBJ whole genome shotgun (WGS) entry which is preliminary data.</text>
</comment>
<dbReference type="InterPro" id="IPR050229">
    <property type="entry name" value="GlpE_sulfurtransferase"/>
</dbReference>
<dbReference type="Pfam" id="PF00581">
    <property type="entry name" value="Rhodanese"/>
    <property type="match status" value="1"/>
</dbReference>
<organism evidence="3 4">
    <name type="scientific">SAR86 cluster bacterium BACL1 MAG-120920-bin57</name>
    <dbReference type="NCBI Taxonomy" id="1655571"/>
    <lineage>
        <taxon>Bacteria</taxon>
        <taxon>Pseudomonadati</taxon>
        <taxon>Pseudomonadota</taxon>
        <taxon>Gammaproteobacteria</taxon>
        <taxon>SAR86 cluster</taxon>
    </lineage>
</organism>
<dbReference type="EMBL" id="LIAV01000286">
    <property type="protein sequence ID" value="KRO38802.1"/>
    <property type="molecule type" value="Genomic_DNA"/>
</dbReference>
<sequence length="138" mass="15573">MLEFNLFLIDNWYLSVPLFISILLWFRSETGRGGNRVDCAQLTKLVNKQSAALLDVRPKKEFEAGSIAGAVNIPFDELDFRHDELLKLQDKPIILFCSMGRNAALSGEKLQSHGYKDTYILKGGISTWQQEGLPLVQT</sequence>
<dbReference type="Gene3D" id="3.40.250.10">
    <property type="entry name" value="Rhodanese-like domain"/>
    <property type="match status" value="1"/>
</dbReference>
<dbReference type="PANTHER" id="PTHR43031:SF18">
    <property type="entry name" value="RHODANESE-RELATED SULFURTRANSFERASES"/>
    <property type="match status" value="1"/>
</dbReference>
<evidence type="ECO:0000259" key="2">
    <source>
        <dbReference type="PROSITE" id="PS50206"/>
    </source>
</evidence>
<reference evidence="4" key="1">
    <citation type="submission" date="2015-10" db="EMBL/GenBank/DDBJ databases">
        <title>Metagenome-Assembled Genomes uncover a global brackish microbiome.</title>
        <authorList>
            <person name="Hugerth L.W."/>
            <person name="Larsson J."/>
            <person name="Alneberg J."/>
            <person name="Lindh M.V."/>
            <person name="Legrand C."/>
            <person name="Pinhassi J."/>
            <person name="Andersson A."/>
        </authorList>
    </citation>
    <scope>NUCLEOTIDE SEQUENCE [LARGE SCALE GENOMIC DNA]</scope>
</reference>
<evidence type="ECO:0000313" key="3">
    <source>
        <dbReference type="EMBL" id="KRO38802.1"/>
    </source>
</evidence>
<dbReference type="PANTHER" id="PTHR43031">
    <property type="entry name" value="FAD-DEPENDENT OXIDOREDUCTASE"/>
    <property type="match status" value="1"/>
</dbReference>
<dbReference type="InterPro" id="IPR036873">
    <property type="entry name" value="Rhodanese-like_dom_sf"/>
</dbReference>
<dbReference type="InterPro" id="IPR001763">
    <property type="entry name" value="Rhodanese-like_dom"/>
</dbReference>
<keyword evidence="1" id="KW-0472">Membrane</keyword>
<gene>
    <name evidence="3" type="ORF">ABR63_05550</name>
</gene>
<name>A0A0R2PPR2_9GAMM</name>
<dbReference type="Proteomes" id="UP000050874">
    <property type="component" value="Unassembled WGS sequence"/>
</dbReference>
<dbReference type="SMART" id="SM00450">
    <property type="entry name" value="RHOD"/>
    <property type="match status" value="1"/>
</dbReference>
<keyword evidence="1" id="KW-1133">Transmembrane helix</keyword>
<dbReference type="CDD" id="cd00158">
    <property type="entry name" value="RHOD"/>
    <property type="match status" value="1"/>
</dbReference>
<evidence type="ECO:0000313" key="4">
    <source>
        <dbReference type="Proteomes" id="UP000050874"/>
    </source>
</evidence>
<feature type="domain" description="Rhodanese" evidence="2">
    <location>
        <begin position="47"/>
        <end position="137"/>
    </location>
</feature>
<dbReference type="PROSITE" id="PS50206">
    <property type="entry name" value="RHODANESE_3"/>
    <property type="match status" value="1"/>
</dbReference>